<feature type="domain" description="4Fe-4S ferredoxin-type" evidence="4">
    <location>
        <begin position="210"/>
        <end position="237"/>
    </location>
</feature>
<dbReference type="PROSITE" id="PS51379">
    <property type="entry name" value="4FE4S_FER_2"/>
    <property type="match status" value="2"/>
</dbReference>
<dbReference type="AlphaFoldDB" id="A0A1E3AU13"/>
<dbReference type="SUPFAM" id="SSF52218">
    <property type="entry name" value="Flavoproteins"/>
    <property type="match status" value="1"/>
</dbReference>
<dbReference type="Pfam" id="PF13187">
    <property type="entry name" value="Fer4_9"/>
    <property type="match status" value="1"/>
</dbReference>
<proteinExistence type="predicted"/>
<keyword evidence="1" id="KW-0479">Metal-binding</keyword>
<dbReference type="NCBIfam" id="NF038196">
    <property type="entry name" value="ferrodoxin_EFR1"/>
    <property type="match status" value="1"/>
</dbReference>
<evidence type="ECO:0000256" key="3">
    <source>
        <dbReference type="ARBA" id="ARBA00023014"/>
    </source>
</evidence>
<dbReference type="GO" id="GO:0051536">
    <property type="term" value="F:iron-sulfur cluster binding"/>
    <property type="evidence" value="ECO:0007669"/>
    <property type="project" value="UniProtKB-KW"/>
</dbReference>
<dbReference type="EMBL" id="MCGI01000002">
    <property type="protein sequence ID" value="ODM12132.1"/>
    <property type="molecule type" value="Genomic_DNA"/>
</dbReference>
<dbReference type="GeneID" id="93303917"/>
<dbReference type="InterPro" id="IPR026816">
    <property type="entry name" value="Flavodoxin_dom"/>
</dbReference>
<evidence type="ECO:0000256" key="1">
    <source>
        <dbReference type="ARBA" id="ARBA00022723"/>
    </source>
</evidence>
<sequence>MGETRIYYFSGSGNSLHAAMEIAERIKPAKIISMRNDPAAVSAAKADTIGFIFPVYHWSLPEYARKFIERLEINKNAYIFAVASCGGLPVNALNDFSQILKKKGARVSYSGVHNNVASYVAMYEPFPEPERQLPKAAAELEEIAGDITRRTVNEPVRKSVGKEIMRCIQKPFVKALPKKDRGFTVSEDCVSCGICTGVCPAGNITREDGKPIFLHHCTQCMSCIVFCPRQAINYKNKTQNRTKYHHPAVTAAMMAENEMDFN</sequence>
<name>A0A1E3AU13_9FIRM</name>
<dbReference type="InterPro" id="IPR047964">
    <property type="entry name" value="EFR1-like"/>
</dbReference>
<dbReference type="Gene3D" id="3.40.50.360">
    <property type="match status" value="1"/>
</dbReference>
<feature type="domain" description="4Fe-4S ferredoxin-type" evidence="4">
    <location>
        <begin position="181"/>
        <end position="209"/>
    </location>
</feature>
<reference evidence="5 6" key="1">
    <citation type="submission" date="2016-07" db="EMBL/GenBank/DDBJ databases">
        <title>Characterization of isolates of Eisenbergiella tayi derived from blood cultures, using whole genome sequencing.</title>
        <authorList>
            <person name="Burdz T."/>
            <person name="Wiebe D."/>
            <person name="Huynh C."/>
            <person name="Bernard K."/>
        </authorList>
    </citation>
    <scope>NUCLEOTIDE SEQUENCE [LARGE SCALE GENOMIC DNA]</scope>
    <source>
        <strain evidence="5 6">NML 120489</strain>
    </source>
</reference>
<evidence type="ECO:0000313" key="6">
    <source>
        <dbReference type="Proteomes" id="UP000095003"/>
    </source>
</evidence>
<evidence type="ECO:0000313" key="5">
    <source>
        <dbReference type="EMBL" id="ODM12132.1"/>
    </source>
</evidence>
<dbReference type="InterPro" id="IPR029039">
    <property type="entry name" value="Flavoprotein-like_sf"/>
</dbReference>
<dbReference type="RefSeq" id="WP_069157230.1">
    <property type="nucleotide sequence ID" value="NZ_DBFYTC010000222.1"/>
</dbReference>
<dbReference type="PROSITE" id="PS00198">
    <property type="entry name" value="4FE4S_FER_1"/>
    <property type="match status" value="2"/>
</dbReference>
<protein>
    <submittedName>
        <fullName evidence="5">Ferredoxin</fullName>
    </submittedName>
</protein>
<dbReference type="SUPFAM" id="SSF54862">
    <property type="entry name" value="4Fe-4S ferredoxins"/>
    <property type="match status" value="1"/>
</dbReference>
<keyword evidence="3" id="KW-0411">Iron-sulfur</keyword>
<evidence type="ECO:0000259" key="4">
    <source>
        <dbReference type="PROSITE" id="PS51379"/>
    </source>
</evidence>
<dbReference type="Proteomes" id="UP000095003">
    <property type="component" value="Unassembled WGS sequence"/>
</dbReference>
<organism evidence="5 6">
    <name type="scientific">Eisenbergiella tayi</name>
    <dbReference type="NCBI Taxonomy" id="1432052"/>
    <lineage>
        <taxon>Bacteria</taxon>
        <taxon>Bacillati</taxon>
        <taxon>Bacillota</taxon>
        <taxon>Clostridia</taxon>
        <taxon>Lachnospirales</taxon>
        <taxon>Lachnospiraceae</taxon>
        <taxon>Eisenbergiella</taxon>
    </lineage>
</organism>
<keyword evidence="2" id="KW-0408">Iron</keyword>
<gene>
    <name evidence="5" type="ORF">BEH84_02747</name>
</gene>
<accession>A0A1E3AU13</accession>
<dbReference type="Gene3D" id="3.30.70.20">
    <property type="match status" value="1"/>
</dbReference>
<dbReference type="InterPro" id="IPR017900">
    <property type="entry name" value="4Fe4S_Fe_S_CS"/>
</dbReference>
<dbReference type="InterPro" id="IPR017896">
    <property type="entry name" value="4Fe4S_Fe-S-bd"/>
</dbReference>
<comment type="caution">
    <text evidence="5">The sequence shown here is derived from an EMBL/GenBank/DDBJ whole genome shotgun (WGS) entry which is preliminary data.</text>
</comment>
<dbReference type="GO" id="GO:0046872">
    <property type="term" value="F:metal ion binding"/>
    <property type="evidence" value="ECO:0007669"/>
    <property type="project" value="UniProtKB-KW"/>
</dbReference>
<dbReference type="Pfam" id="PF12724">
    <property type="entry name" value="Flavodoxin_5"/>
    <property type="match status" value="1"/>
</dbReference>
<evidence type="ECO:0000256" key="2">
    <source>
        <dbReference type="ARBA" id="ARBA00023004"/>
    </source>
</evidence>